<proteinExistence type="predicted"/>
<feature type="domain" description="Helix-turn-helix type 11" evidence="1">
    <location>
        <begin position="20"/>
        <end position="54"/>
    </location>
</feature>
<evidence type="ECO:0000313" key="3">
    <source>
        <dbReference type="Proteomes" id="UP000233618"/>
    </source>
</evidence>
<keyword evidence="3" id="KW-1185">Reference proteome</keyword>
<comment type="caution">
    <text evidence="2">The sequence shown here is derived from an EMBL/GenBank/DDBJ whole genome shotgun (WGS) entry which is preliminary data.</text>
</comment>
<evidence type="ECO:0000259" key="1">
    <source>
        <dbReference type="Pfam" id="PF08279"/>
    </source>
</evidence>
<evidence type="ECO:0000313" key="2">
    <source>
        <dbReference type="EMBL" id="PKQ66337.1"/>
    </source>
</evidence>
<organism evidence="2 3">
    <name type="scientific">Labilibaculum manganireducens</name>
    <dbReference type="NCBI Taxonomy" id="1940525"/>
    <lineage>
        <taxon>Bacteria</taxon>
        <taxon>Pseudomonadati</taxon>
        <taxon>Bacteroidota</taxon>
        <taxon>Bacteroidia</taxon>
        <taxon>Marinilabiliales</taxon>
        <taxon>Marinifilaceae</taxon>
        <taxon>Labilibaculum</taxon>
    </lineage>
</organism>
<dbReference type="InterPro" id="IPR013196">
    <property type="entry name" value="HTH_11"/>
</dbReference>
<name>A0A2N3I7Q3_9BACT</name>
<dbReference type="AlphaFoldDB" id="A0A2N3I7Q3"/>
<reference evidence="2 3" key="1">
    <citation type="journal article" date="2017" name="Front. Microbiol.">
        <title>Labilibaculum manganireducens gen. nov., sp. nov. and Labilibaculum filiforme sp. nov., Novel Bacteroidetes Isolated from Subsurface Sediments of the Baltic Sea.</title>
        <authorList>
            <person name="Vandieken V."/>
            <person name="Marshall I.P."/>
            <person name="Niemann H."/>
            <person name="Engelen B."/>
            <person name="Cypionka H."/>
        </authorList>
    </citation>
    <scope>NUCLEOTIDE SEQUENCE [LARGE SCALE GENOMIC DNA]</scope>
    <source>
        <strain evidence="2 3">59.10-2M</strain>
    </source>
</reference>
<dbReference type="Gene3D" id="1.10.10.10">
    <property type="entry name" value="Winged helix-like DNA-binding domain superfamily/Winged helix DNA-binding domain"/>
    <property type="match status" value="1"/>
</dbReference>
<gene>
    <name evidence="2" type="ORF">BZG01_11020</name>
</gene>
<dbReference type="EMBL" id="MVDE01000015">
    <property type="protein sequence ID" value="PKQ66337.1"/>
    <property type="molecule type" value="Genomic_DNA"/>
</dbReference>
<dbReference type="InterPro" id="IPR036388">
    <property type="entry name" value="WH-like_DNA-bd_sf"/>
</dbReference>
<sequence length="81" mass="9483">MTHLNILEKAEFIKEHAEKESTGTPTELAQRLNISERSLYRIISSLKNMGHSITYSRCKQSYCYANEKEEVQLQKFLCKDK</sequence>
<protein>
    <recommendedName>
        <fullName evidence="1">Helix-turn-helix type 11 domain-containing protein</fullName>
    </recommendedName>
</protein>
<dbReference type="Pfam" id="PF08279">
    <property type="entry name" value="HTH_11"/>
    <property type="match status" value="1"/>
</dbReference>
<dbReference type="RefSeq" id="WP_101309902.1">
    <property type="nucleotide sequence ID" value="NZ_CAXXEE010000003.1"/>
</dbReference>
<accession>A0A2N3I7Q3</accession>
<dbReference type="Proteomes" id="UP000233618">
    <property type="component" value="Unassembled WGS sequence"/>
</dbReference>